<comment type="similarity">
    <text evidence="4">Belongs to the UPP synthase family.</text>
</comment>
<keyword evidence="6" id="KW-0808">Transferase</keyword>
<evidence type="ECO:0000256" key="12">
    <source>
        <dbReference type="ARBA" id="ARBA00047353"/>
    </source>
</evidence>
<evidence type="ECO:0000256" key="3">
    <source>
        <dbReference type="ARBA" id="ARBA00004922"/>
    </source>
</evidence>
<keyword evidence="14" id="KW-1185">Reference proteome</keyword>
<protein>
    <recommendedName>
        <fullName evidence="5">ditrans,polycis-polyprenyl diphosphate synthase [(2E,6E)-farnesyldiphosphate specific]</fullName>
        <ecNumber evidence="5">2.5.1.87</ecNumber>
    </recommendedName>
</protein>
<evidence type="ECO:0000256" key="7">
    <source>
        <dbReference type="ARBA" id="ARBA00022692"/>
    </source>
</evidence>
<keyword evidence="7" id="KW-0812">Transmembrane</keyword>
<gene>
    <name evidence="13" type="ORF">XYLVIOL_LOCUS10897</name>
</gene>
<keyword evidence="11" id="KW-0472">Membrane</keyword>
<comment type="catalytic activity">
    <reaction evidence="12">
        <text>n isopentenyl diphosphate + (2E,6E)-farnesyl diphosphate = a di-trans,poly-cis-polyprenyl diphosphate + n diphosphate</text>
        <dbReference type="Rhea" id="RHEA:53008"/>
        <dbReference type="Rhea" id="RHEA-COMP:19494"/>
        <dbReference type="ChEBI" id="CHEBI:33019"/>
        <dbReference type="ChEBI" id="CHEBI:128769"/>
        <dbReference type="ChEBI" id="CHEBI:136960"/>
        <dbReference type="ChEBI" id="CHEBI:175763"/>
        <dbReference type="EC" id="2.5.1.87"/>
    </reaction>
</comment>
<evidence type="ECO:0000256" key="2">
    <source>
        <dbReference type="ARBA" id="ARBA00004586"/>
    </source>
</evidence>
<reference evidence="13 14" key="1">
    <citation type="submission" date="2024-08" db="EMBL/GenBank/DDBJ databases">
        <authorList>
            <person name="Will J Nash"/>
            <person name="Angela Man"/>
            <person name="Seanna McTaggart"/>
            <person name="Kendall Baker"/>
            <person name="Tom Barker"/>
            <person name="Leah Catchpole"/>
            <person name="Alex Durrant"/>
            <person name="Karim Gharbi"/>
            <person name="Naomi Irish"/>
            <person name="Gemy Kaithakottil"/>
            <person name="Debby Ku"/>
            <person name="Aaliyah Providence"/>
            <person name="Felix Shaw"/>
            <person name="David Swarbreck"/>
            <person name="Chris Watkins"/>
            <person name="Ann M. McCartney"/>
            <person name="Giulio Formenti"/>
            <person name="Alice Mouton"/>
            <person name="Noel Vella"/>
            <person name="Bjorn M von Reumont"/>
            <person name="Adriana Vella"/>
            <person name="Wilfried Haerty"/>
        </authorList>
    </citation>
    <scope>NUCLEOTIDE SEQUENCE [LARGE SCALE GENOMIC DNA]</scope>
</reference>
<accession>A0ABP1PJ70</accession>
<evidence type="ECO:0000256" key="1">
    <source>
        <dbReference type="ARBA" id="ARBA00001946"/>
    </source>
</evidence>
<comment type="pathway">
    <text evidence="3">Protein modification; protein glycosylation.</text>
</comment>
<dbReference type="InterPro" id="IPR038887">
    <property type="entry name" value="Nus1/NgBR"/>
</dbReference>
<dbReference type="EMBL" id="CAXAJV020001301">
    <property type="protein sequence ID" value="CAL7952126.1"/>
    <property type="molecule type" value="Genomic_DNA"/>
</dbReference>
<keyword evidence="10" id="KW-1133">Transmembrane helix</keyword>
<evidence type="ECO:0000256" key="5">
    <source>
        <dbReference type="ARBA" id="ARBA00012596"/>
    </source>
</evidence>
<evidence type="ECO:0000256" key="4">
    <source>
        <dbReference type="ARBA" id="ARBA00005432"/>
    </source>
</evidence>
<keyword evidence="9" id="KW-0460">Magnesium</keyword>
<evidence type="ECO:0000313" key="14">
    <source>
        <dbReference type="Proteomes" id="UP001642520"/>
    </source>
</evidence>
<evidence type="ECO:0000313" key="13">
    <source>
        <dbReference type="EMBL" id="CAL7952126.1"/>
    </source>
</evidence>
<evidence type="ECO:0000256" key="9">
    <source>
        <dbReference type="ARBA" id="ARBA00022842"/>
    </source>
</evidence>
<dbReference type="InterPro" id="IPR036424">
    <property type="entry name" value="UPP_synth-like_sf"/>
</dbReference>
<dbReference type="PANTHER" id="PTHR21528">
    <property type="entry name" value="DEHYDRODOLICHYL DIPHOSPHATE SYNTHASE COMPLEX SUBUNIT NUS1"/>
    <property type="match status" value="1"/>
</dbReference>
<dbReference type="PANTHER" id="PTHR21528:SF0">
    <property type="entry name" value="DEHYDRODOLICHYL DIPHOSPHATE SYNTHASE COMPLEX SUBUNIT NUS1"/>
    <property type="match status" value="1"/>
</dbReference>
<keyword evidence="8" id="KW-0256">Endoplasmic reticulum</keyword>
<evidence type="ECO:0000256" key="8">
    <source>
        <dbReference type="ARBA" id="ARBA00022824"/>
    </source>
</evidence>
<evidence type="ECO:0000256" key="6">
    <source>
        <dbReference type="ARBA" id="ARBA00022679"/>
    </source>
</evidence>
<name>A0ABP1PJ70_XYLVO</name>
<organism evidence="13 14">
    <name type="scientific">Xylocopa violacea</name>
    <name type="common">Violet carpenter bee</name>
    <name type="synonym">Apis violacea</name>
    <dbReference type="NCBI Taxonomy" id="135666"/>
    <lineage>
        <taxon>Eukaryota</taxon>
        <taxon>Metazoa</taxon>
        <taxon>Ecdysozoa</taxon>
        <taxon>Arthropoda</taxon>
        <taxon>Hexapoda</taxon>
        <taxon>Insecta</taxon>
        <taxon>Pterygota</taxon>
        <taxon>Neoptera</taxon>
        <taxon>Endopterygota</taxon>
        <taxon>Hymenoptera</taxon>
        <taxon>Apocrita</taxon>
        <taxon>Aculeata</taxon>
        <taxon>Apoidea</taxon>
        <taxon>Anthophila</taxon>
        <taxon>Apidae</taxon>
        <taxon>Xylocopa</taxon>
        <taxon>Xylocopa</taxon>
    </lineage>
</organism>
<dbReference type="SUPFAM" id="SSF64005">
    <property type="entry name" value="Undecaprenyl diphosphate synthase"/>
    <property type="match status" value="1"/>
</dbReference>
<dbReference type="EC" id="2.5.1.87" evidence="5"/>
<sequence>MFTVFRILLILIHFSCDLFAAIYNCYMILRRKCFELWHGENLRTEIEIMLRTANKVKKLPRHIVVVFGAKEDTIFDCVRIIGWCITLGIPYISFFDISGFLVRNESLLKYELAKRRPDLMEHINWGKPNAGFMRNGTCASKSKTRISLLSSLDGKNEIVSLTKTLAEAVVTGSIKLEEIDIDLLDEKLNSRGIPDPDLGLIYGHVRSTYGVLPWQTRVTEFFTLPSYDSLTAEEFTCLLEKYSKCQQRFGK</sequence>
<proteinExistence type="inferred from homology"/>
<comment type="subcellular location">
    <subcellularLocation>
        <location evidence="2">Endoplasmic reticulum membrane</location>
    </subcellularLocation>
</comment>
<dbReference type="Gene3D" id="3.40.1180.10">
    <property type="entry name" value="Decaprenyl diphosphate synthase-like"/>
    <property type="match status" value="1"/>
</dbReference>
<evidence type="ECO:0000256" key="11">
    <source>
        <dbReference type="ARBA" id="ARBA00023136"/>
    </source>
</evidence>
<comment type="cofactor">
    <cofactor evidence="1">
        <name>Mg(2+)</name>
        <dbReference type="ChEBI" id="CHEBI:18420"/>
    </cofactor>
</comment>
<comment type="caution">
    <text evidence="13">The sequence shown here is derived from an EMBL/GenBank/DDBJ whole genome shotgun (WGS) entry which is preliminary data.</text>
</comment>
<evidence type="ECO:0000256" key="10">
    <source>
        <dbReference type="ARBA" id="ARBA00022989"/>
    </source>
</evidence>
<dbReference type="Proteomes" id="UP001642520">
    <property type="component" value="Unassembled WGS sequence"/>
</dbReference>